<reference evidence="4 5" key="1">
    <citation type="submission" date="2019-03" db="EMBL/GenBank/DDBJ databases">
        <authorList>
            <person name="Kim M.K.M."/>
        </authorList>
    </citation>
    <scope>NUCLEOTIDE SEQUENCE [LARGE SCALE GENOMIC DNA]</scope>
    <source>
        <strain evidence="4 5">17J68-12</strain>
    </source>
</reference>
<feature type="domain" description="Bacterial surface antigen (D15)" evidence="3">
    <location>
        <begin position="312"/>
        <end position="601"/>
    </location>
</feature>
<keyword evidence="2" id="KW-0472">Membrane</keyword>
<evidence type="ECO:0000313" key="5">
    <source>
        <dbReference type="Proteomes" id="UP000295334"/>
    </source>
</evidence>
<proteinExistence type="predicted"/>
<dbReference type="InterPro" id="IPR000184">
    <property type="entry name" value="Bac_surfAg_D15"/>
</dbReference>
<evidence type="ECO:0000256" key="2">
    <source>
        <dbReference type="ARBA" id="ARBA00023136"/>
    </source>
</evidence>
<comment type="caution">
    <text evidence="4">The sequence shown here is derived from an EMBL/GenBank/DDBJ whole genome shotgun (WGS) entry which is preliminary data.</text>
</comment>
<evidence type="ECO:0000256" key="1">
    <source>
        <dbReference type="ARBA" id="ARBA00004370"/>
    </source>
</evidence>
<dbReference type="AlphaFoldDB" id="A0A4R1BBC3"/>
<dbReference type="GO" id="GO:0019867">
    <property type="term" value="C:outer membrane"/>
    <property type="evidence" value="ECO:0007669"/>
    <property type="project" value="InterPro"/>
</dbReference>
<dbReference type="OrthoDB" id="9811416at2"/>
<sequence length="624" mass="69312">MEVAIVAGLPAKGDMQINSGQRRSGLNIFTNVRTKVQQTIAGILLMLVAGVAHGQFAMRYRVVDSAAHNALPPLEARFTGRNAALNYLARLPESLQAQGYVSASVDSLALDSSFAAVSLFLGSRYQWARIYTSAGDEDLFTALRWNARSFERQPVDFARLHALQERLLARLDETGYPFARVGLDSISIDGVTVAARLHIDRGMLYAIDSIRVYGDLRISNELLQKHLNLPNGTPYSKSKLQSVDKRLAELPYLQVERPSDLTMLNTGSVLNVYLKNKKNNQVNALVGFLPNPDANATKKLLVTGEANLLLRNALGGGESLGLNWQQLQQSSPRLHLLFEQPYFLRSPIGIAVDFEMFRKDTTFLNLIFDVAARYRSGNGIASVFFQRRSTVVNGISEAALLSTRRLPAEANVRSNNLGVGYEWNGTDYRPNPRRGTAWRASGSAGIKNIRQNAAILALKDPNDPSFSFARLYDTVQQRTYQFRASGAIEHFIPVGRQGTFRTALSAGAFFSGNVFRNELFQVGGYKLLRGFDEESEYLQHFAVGTVEYRILLDQNSNFFTFLDAAWGHQPAPVNADRFYLGTGLGISFETKAGVFNLALALGRRDDIPFNLRRSKVHIGFVSYF</sequence>
<dbReference type="Gene3D" id="2.40.160.50">
    <property type="entry name" value="membrane protein fhac: a member of the omp85/tpsb transporter family"/>
    <property type="match status" value="1"/>
</dbReference>
<name>A0A4R1BBC3_9BACT</name>
<gene>
    <name evidence="4" type="ORF">EPD60_09690</name>
</gene>
<comment type="subcellular location">
    <subcellularLocation>
        <location evidence="1">Membrane</location>
    </subcellularLocation>
</comment>
<dbReference type="Pfam" id="PF01103">
    <property type="entry name" value="Omp85"/>
    <property type="match status" value="1"/>
</dbReference>
<dbReference type="EMBL" id="SJZI01000042">
    <property type="protein sequence ID" value="TCJ14264.1"/>
    <property type="molecule type" value="Genomic_DNA"/>
</dbReference>
<evidence type="ECO:0000259" key="3">
    <source>
        <dbReference type="Pfam" id="PF01103"/>
    </source>
</evidence>
<evidence type="ECO:0000313" key="4">
    <source>
        <dbReference type="EMBL" id="TCJ14264.1"/>
    </source>
</evidence>
<keyword evidence="5" id="KW-1185">Reference proteome</keyword>
<organism evidence="4 5">
    <name type="scientific">Flaviaesturariibacter flavus</name>
    <dbReference type="NCBI Taxonomy" id="2502780"/>
    <lineage>
        <taxon>Bacteria</taxon>
        <taxon>Pseudomonadati</taxon>
        <taxon>Bacteroidota</taxon>
        <taxon>Chitinophagia</taxon>
        <taxon>Chitinophagales</taxon>
        <taxon>Chitinophagaceae</taxon>
        <taxon>Flaviaestuariibacter</taxon>
    </lineage>
</organism>
<protein>
    <recommendedName>
        <fullName evidence="3">Bacterial surface antigen (D15) domain-containing protein</fullName>
    </recommendedName>
</protein>
<dbReference type="Proteomes" id="UP000295334">
    <property type="component" value="Unassembled WGS sequence"/>
</dbReference>
<accession>A0A4R1BBC3</accession>